<gene>
    <name evidence="2" type="ORF">Godav_007239</name>
</gene>
<comment type="caution">
    <text evidence="2">The sequence shown here is derived from an EMBL/GenBank/DDBJ whole genome shotgun (WGS) entry which is preliminary data.</text>
</comment>
<sequence length="140" mass="15783">MSYLSQSSRGIQPFATALATCWSPPDHGWIKMNSDGAMSMNDDNTSIGGLFRDVDGHWHLEIKCDNTLLVESVLTGSAASSNLAELRLINIYLKRNWKTRICHIPRSQNMTADRMAKCTYDNQFGLKLFEDPPISFQEIL</sequence>
<dbReference type="CDD" id="cd06222">
    <property type="entry name" value="RNase_H_like"/>
    <property type="match status" value="1"/>
</dbReference>
<dbReference type="AlphaFoldDB" id="A0A7J8S6B9"/>
<dbReference type="Pfam" id="PF13456">
    <property type="entry name" value="RVT_3"/>
    <property type="match status" value="1"/>
</dbReference>
<organism evidence="2 3">
    <name type="scientific">Gossypium davidsonii</name>
    <name type="common">Davidson's cotton</name>
    <name type="synonym">Gossypium klotzschianum subsp. davidsonii</name>
    <dbReference type="NCBI Taxonomy" id="34287"/>
    <lineage>
        <taxon>Eukaryota</taxon>
        <taxon>Viridiplantae</taxon>
        <taxon>Streptophyta</taxon>
        <taxon>Embryophyta</taxon>
        <taxon>Tracheophyta</taxon>
        <taxon>Spermatophyta</taxon>
        <taxon>Magnoliopsida</taxon>
        <taxon>eudicotyledons</taxon>
        <taxon>Gunneridae</taxon>
        <taxon>Pentapetalae</taxon>
        <taxon>rosids</taxon>
        <taxon>malvids</taxon>
        <taxon>Malvales</taxon>
        <taxon>Malvaceae</taxon>
        <taxon>Malvoideae</taxon>
        <taxon>Gossypium</taxon>
    </lineage>
</organism>
<accession>A0A7J8S6B9</accession>
<evidence type="ECO:0000313" key="3">
    <source>
        <dbReference type="Proteomes" id="UP000593561"/>
    </source>
</evidence>
<feature type="domain" description="RNase H type-1" evidence="1">
    <location>
        <begin position="56"/>
        <end position="117"/>
    </location>
</feature>
<dbReference type="InterPro" id="IPR044730">
    <property type="entry name" value="RNase_H-like_dom_plant"/>
</dbReference>
<dbReference type="InterPro" id="IPR036397">
    <property type="entry name" value="RNaseH_sf"/>
</dbReference>
<dbReference type="Proteomes" id="UP000593561">
    <property type="component" value="Unassembled WGS sequence"/>
</dbReference>
<dbReference type="InterPro" id="IPR002156">
    <property type="entry name" value="RNaseH_domain"/>
</dbReference>
<evidence type="ECO:0000259" key="1">
    <source>
        <dbReference type="Pfam" id="PF13456"/>
    </source>
</evidence>
<proteinExistence type="predicted"/>
<dbReference type="GO" id="GO:0003676">
    <property type="term" value="F:nucleic acid binding"/>
    <property type="evidence" value="ECO:0007669"/>
    <property type="project" value="InterPro"/>
</dbReference>
<dbReference type="SUPFAM" id="SSF53098">
    <property type="entry name" value="Ribonuclease H-like"/>
    <property type="match status" value="1"/>
</dbReference>
<dbReference type="InterPro" id="IPR053151">
    <property type="entry name" value="RNase_H-like"/>
</dbReference>
<dbReference type="InterPro" id="IPR012337">
    <property type="entry name" value="RNaseH-like_sf"/>
</dbReference>
<reference evidence="2 3" key="1">
    <citation type="journal article" date="2019" name="Genome Biol. Evol.">
        <title>Insights into the evolution of the New World diploid cottons (Gossypium, subgenus Houzingenia) based on genome sequencing.</title>
        <authorList>
            <person name="Grover C.E."/>
            <person name="Arick M.A. 2nd"/>
            <person name="Thrash A."/>
            <person name="Conover J.L."/>
            <person name="Sanders W.S."/>
            <person name="Peterson D.G."/>
            <person name="Frelichowski J.E."/>
            <person name="Scheffler J.A."/>
            <person name="Scheffler B.E."/>
            <person name="Wendel J.F."/>
        </authorList>
    </citation>
    <scope>NUCLEOTIDE SEQUENCE [LARGE SCALE GENOMIC DNA]</scope>
    <source>
        <strain evidence="2">27</strain>
        <tissue evidence="2">Leaf</tissue>
    </source>
</reference>
<keyword evidence="3" id="KW-1185">Reference proteome</keyword>
<dbReference type="Gene3D" id="3.30.420.10">
    <property type="entry name" value="Ribonuclease H-like superfamily/Ribonuclease H"/>
    <property type="match status" value="1"/>
</dbReference>
<dbReference type="PANTHER" id="PTHR47723">
    <property type="entry name" value="OS05G0353850 PROTEIN"/>
    <property type="match status" value="1"/>
</dbReference>
<name>A0A7J8S6B9_GOSDV</name>
<protein>
    <recommendedName>
        <fullName evidence="1">RNase H type-1 domain-containing protein</fullName>
    </recommendedName>
</protein>
<evidence type="ECO:0000313" key="2">
    <source>
        <dbReference type="EMBL" id="MBA0621637.1"/>
    </source>
</evidence>
<dbReference type="EMBL" id="JABFAC010000008">
    <property type="protein sequence ID" value="MBA0621637.1"/>
    <property type="molecule type" value="Genomic_DNA"/>
</dbReference>
<dbReference type="PANTHER" id="PTHR47723:SF24">
    <property type="entry name" value="RNASE H TYPE-1 DOMAIN-CONTAINING PROTEIN"/>
    <property type="match status" value="1"/>
</dbReference>
<dbReference type="GO" id="GO:0004523">
    <property type="term" value="F:RNA-DNA hybrid ribonuclease activity"/>
    <property type="evidence" value="ECO:0007669"/>
    <property type="project" value="InterPro"/>
</dbReference>